<keyword evidence="2" id="KW-0732">Signal</keyword>
<dbReference type="EMBL" id="JAQIZZ010000004">
    <property type="protein sequence ID" value="KAJ5543864.1"/>
    <property type="molecule type" value="Genomic_DNA"/>
</dbReference>
<evidence type="ECO:0000256" key="2">
    <source>
        <dbReference type="SAM" id="SignalP"/>
    </source>
</evidence>
<evidence type="ECO:0000256" key="1">
    <source>
        <dbReference type="SAM" id="MobiDB-lite"/>
    </source>
</evidence>
<gene>
    <name evidence="3" type="ORF">N7494_005143</name>
</gene>
<proteinExistence type="predicted"/>
<accession>A0AAD6CXE9</accession>
<feature type="non-terminal residue" evidence="3">
    <location>
        <position position="1"/>
    </location>
</feature>
<organism evidence="3 4">
    <name type="scientific">Penicillium frequentans</name>
    <dbReference type="NCBI Taxonomy" id="3151616"/>
    <lineage>
        <taxon>Eukaryota</taxon>
        <taxon>Fungi</taxon>
        <taxon>Dikarya</taxon>
        <taxon>Ascomycota</taxon>
        <taxon>Pezizomycotina</taxon>
        <taxon>Eurotiomycetes</taxon>
        <taxon>Eurotiomycetidae</taxon>
        <taxon>Eurotiales</taxon>
        <taxon>Aspergillaceae</taxon>
        <taxon>Penicillium</taxon>
    </lineage>
</organism>
<dbReference type="Proteomes" id="UP001220324">
    <property type="component" value="Unassembled WGS sequence"/>
</dbReference>
<evidence type="ECO:0000313" key="4">
    <source>
        <dbReference type="Proteomes" id="UP001220324"/>
    </source>
</evidence>
<comment type="caution">
    <text evidence="3">The sequence shown here is derived from an EMBL/GenBank/DDBJ whole genome shotgun (WGS) entry which is preliminary data.</text>
</comment>
<protein>
    <submittedName>
        <fullName evidence="3">Uncharacterized protein</fullName>
    </submittedName>
</protein>
<evidence type="ECO:0000313" key="3">
    <source>
        <dbReference type="EMBL" id="KAJ5543864.1"/>
    </source>
</evidence>
<name>A0AAD6CXE9_9EURO</name>
<feature type="compositionally biased region" description="Low complexity" evidence="1">
    <location>
        <begin position="116"/>
        <end position="167"/>
    </location>
</feature>
<feature type="chain" id="PRO_5042152378" evidence="2">
    <location>
        <begin position="18"/>
        <end position="177"/>
    </location>
</feature>
<dbReference type="AlphaFoldDB" id="A0AAD6CXE9"/>
<keyword evidence="4" id="KW-1185">Reference proteome</keyword>
<sequence>NLNLLLALFTSTSVVLGETLQVIDYEGQCFIYSTDNFNCTGVSELFAPRESTFCSSKKLTGDLPTMETEFSAVKVNLCGSYQHIAWVEVYQSGLLYFHNDQGDEASCRIDKSFQKGSSCTVGSSSWTSTSGIGPAPTSSDTTSGPATAAAAESATSTSTTATSSDPPIKAQASTMDC</sequence>
<reference evidence="3 4" key="1">
    <citation type="journal article" date="2023" name="IMA Fungus">
        <title>Comparative genomic study of the Penicillium genus elucidates a diverse pangenome and 15 lateral gene transfer events.</title>
        <authorList>
            <person name="Petersen C."/>
            <person name="Sorensen T."/>
            <person name="Nielsen M.R."/>
            <person name="Sondergaard T.E."/>
            <person name="Sorensen J.L."/>
            <person name="Fitzpatrick D.A."/>
            <person name="Frisvad J.C."/>
            <person name="Nielsen K.L."/>
        </authorList>
    </citation>
    <scope>NUCLEOTIDE SEQUENCE [LARGE SCALE GENOMIC DNA]</scope>
    <source>
        <strain evidence="3 4">IBT 35679</strain>
    </source>
</reference>
<feature type="region of interest" description="Disordered" evidence="1">
    <location>
        <begin position="114"/>
        <end position="177"/>
    </location>
</feature>
<feature type="signal peptide" evidence="2">
    <location>
        <begin position="1"/>
        <end position="17"/>
    </location>
</feature>